<proteinExistence type="predicted"/>
<protein>
    <submittedName>
        <fullName evidence="2">DUF262 domain-containing protein</fullName>
    </submittedName>
</protein>
<dbReference type="AlphaFoldDB" id="A0A396AHG5"/>
<dbReference type="PANTHER" id="PTHR39639">
    <property type="entry name" value="CHROMOSOME 16, WHOLE GENOME SHOTGUN SEQUENCE"/>
    <property type="match status" value="1"/>
</dbReference>
<feature type="domain" description="GmrSD restriction endonucleases N-terminal" evidence="1">
    <location>
        <begin position="198"/>
        <end position="381"/>
    </location>
</feature>
<reference evidence="2 3" key="1">
    <citation type="submission" date="2018-08" db="EMBL/GenBank/DDBJ databases">
        <title>A genome reference for cultivated species of the human gut microbiota.</title>
        <authorList>
            <person name="Zou Y."/>
            <person name="Xue W."/>
            <person name="Luo G."/>
        </authorList>
    </citation>
    <scope>NUCLEOTIDE SEQUENCE [LARGE SCALE GENOMIC DNA]</scope>
    <source>
        <strain evidence="2 3">AM32-8LB</strain>
    </source>
</reference>
<dbReference type="EMBL" id="QSIQ01000001">
    <property type="protein sequence ID" value="RHD06393.1"/>
    <property type="molecule type" value="Genomic_DNA"/>
</dbReference>
<dbReference type="RefSeq" id="WP_118091733.1">
    <property type="nucleotide sequence ID" value="NZ_QSIQ01000001.1"/>
</dbReference>
<sequence>MEKGALLQCIEGYCCKELKAVDCNFEKSNQHEFNVNKEMKKLLGTNKKHFEASYWLYIGDSEQIKAQDTLSWYDARKSHPTRSEWRLYYGGNEVIEKAKDGDWLFLLKISEEYLILLILEKNSEALLGTKYLLGENSNSYVTENEHIYRVYNLINDTVLKTLEREEEDDDEQALEEAKKYDIVDNVLVRNTMLQISFNSLISGIEQGDYIIPGFQRFYRWKEEQVENLAISFIRGMPIPPVYCYRNKKHQLVILDGQQRILSLYLYYKGQYFKRKRNVSADLRSVEEIDNSIPKMLENYEMKEKQYSMKIRNEKGEVNTVDITYQNLSKEVKRQIDYFTLTIISIDIDKDEYRDAMLHKIFANLNTGGTPLSDQELRNGIYYNKFYIMLFKLNKENLKWRMLYGGSSNSKENKKSKDVELLLRMCAFLNYTRVSNGVVSVKNYKGNMSQFLDEFSKETEKFSDEQIQKYKNLLELFFEYMEDASGNNKYSGLVSFFVIWCILEKQCKITTEDFKRITENEKYKNTIINHASGRSNIEKRFEYVYKELSKID</sequence>
<accession>A0A396AHG5</accession>
<evidence type="ECO:0000259" key="1">
    <source>
        <dbReference type="Pfam" id="PF03235"/>
    </source>
</evidence>
<name>A0A396AHG5_9FIRM</name>
<dbReference type="PANTHER" id="PTHR39639:SF1">
    <property type="entry name" value="DUF262 DOMAIN-CONTAINING PROTEIN"/>
    <property type="match status" value="1"/>
</dbReference>
<dbReference type="Pfam" id="PF03235">
    <property type="entry name" value="GmrSD_N"/>
    <property type="match status" value="1"/>
</dbReference>
<comment type="caution">
    <text evidence="2">The sequence shown here is derived from an EMBL/GenBank/DDBJ whole genome shotgun (WGS) entry which is preliminary data.</text>
</comment>
<dbReference type="InterPro" id="IPR004919">
    <property type="entry name" value="GmrSD_N"/>
</dbReference>
<evidence type="ECO:0000313" key="2">
    <source>
        <dbReference type="EMBL" id="RHD06393.1"/>
    </source>
</evidence>
<dbReference type="Proteomes" id="UP000266391">
    <property type="component" value="Unassembled WGS sequence"/>
</dbReference>
<gene>
    <name evidence="2" type="ORF">DW813_00530</name>
</gene>
<organism evidence="2 3">
    <name type="scientific">Roseburia inulinivorans</name>
    <dbReference type="NCBI Taxonomy" id="360807"/>
    <lineage>
        <taxon>Bacteria</taxon>
        <taxon>Bacillati</taxon>
        <taxon>Bacillota</taxon>
        <taxon>Clostridia</taxon>
        <taxon>Lachnospirales</taxon>
        <taxon>Lachnospiraceae</taxon>
        <taxon>Roseburia</taxon>
    </lineage>
</organism>
<evidence type="ECO:0000313" key="3">
    <source>
        <dbReference type="Proteomes" id="UP000266391"/>
    </source>
</evidence>